<dbReference type="PANTHER" id="PTHR46034">
    <property type="match status" value="1"/>
</dbReference>
<dbReference type="InterPro" id="IPR044832">
    <property type="entry name" value="NRP-like"/>
</dbReference>
<reference evidence="1 2" key="1">
    <citation type="submission" date="2024-02" db="EMBL/GenBank/DDBJ databases">
        <authorList>
            <person name="Vignale AGUSTIN F."/>
            <person name="Sosa J E."/>
            <person name="Modenutti C."/>
        </authorList>
    </citation>
    <scope>NUCLEOTIDE SEQUENCE [LARGE SCALE GENOMIC DNA]</scope>
</reference>
<gene>
    <name evidence="1" type="ORF">ILEXP_LOCUS29389</name>
</gene>
<dbReference type="Gene3D" id="2.120.10.80">
    <property type="entry name" value="Kelch-type beta propeller"/>
    <property type="match status" value="1"/>
</dbReference>
<accession>A0ABC8T0V4</accession>
<dbReference type="EMBL" id="CAUOFW020003547">
    <property type="protein sequence ID" value="CAK9160617.1"/>
    <property type="molecule type" value="Genomic_DNA"/>
</dbReference>
<evidence type="ECO:0000313" key="2">
    <source>
        <dbReference type="Proteomes" id="UP001642360"/>
    </source>
</evidence>
<dbReference type="PANTHER" id="PTHR46034:SF23">
    <property type="entry name" value="DCD (DEVELOPMENT AND CELL DEATH) DOMAIN PROTEIN"/>
    <property type="match status" value="1"/>
</dbReference>
<dbReference type="AlphaFoldDB" id="A0ABC8T0V4"/>
<comment type="caution">
    <text evidence="1">The sequence shown here is derived from an EMBL/GenBank/DDBJ whole genome shotgun (WGS) entry which is preliminary data.</text>
</comment>
<dbReference type="SMART" id="SM00612">
    <property type="entry name" value="Kelch"/>
    <property type="match status" value="2"/>
</dbReference>
<dbReference type="InterPro" id="IPR006652">
    <property type="entry name" value="Kelch_1"/>
</dbReference>
<evidence type="ECO:0000313" key="1">
    <source>
        <dbReference type="EMBL" id="CAK9160617.1"/>
    </source>
</evidence>
<dbReference type="InterPro" id="IPR015915">
    <property type="entry name" value="Kelch-typ_b-propeller"/>
</dbReference>
<proteinExistence type="predicted"/>
<name>A0ABC8T0V4_9AQUA</name>
<organism evidence="1 2">
    <name type="scientific">Ilex paraguariensis</name>
    <name type="common">yerba mate</name>
    <dbReference type="NCBI Taxonomy" id="185542"/>
    <lineage>
        <taxon>Eukaryota</taxon>
        <taxon>Viridiplantae</taxon>
        <taxon>Streptophyta</taxon>
        <taxon>Embryophyta</taxon>
        <taxon>Tracheophyta</taxon>
        <taxon>Spermatophyta</taxon>
        <taxon>Magnoliopsida</taxon>
        <taxon>eudicotyledons</taxon>
        <taxon>Gunneridae</taxon>
        <taxon>Pentapetalae</taxon>
        <taxon>asterids</taxon>
        <taxon>campanulids</taxon>
        <taxon>Aquifoliales</taxon>
        <taxon>Aquifoliaceae</taxon>
        <taxon>Ilex</taxon>
    </lineage>
</organism>
<protein>
    <submittedName>
        <fullName evidence="1">Uncharacterized protein</fullName>
    </submittedName>
</protein>
<dbReference type="Proteomes" id="UP001642360">
    <property type="component" value="Unassembled WGS sequence"/>
</dbReference>
<dbReference type="Pfam" id="PF01344">
    <property type="entry name" value="Kelch_1"/>
    <property type="match status" value="2"/>
</dbReference>
<keyword evidence="2" id="KW-1185">Reference proteome</keyword>
<dbReference type="SUPFAM" id="SSF117281">
    <property type="entry name" value="Kelch motif"/>
    <property type="match status" value="1"/>
</dbReference>
<sequence length="89" mass="9523">MGGCNGTSMVSTVEVFDPRIGSWMAEESMKDPRGFFAAIVSGGKIYVIGGLDHNSTILETIESYDEGSGWQVTNLKAVGKRGFFSALVL</sequence>